<evidence type="ECO:0000256" key="1">
    <source>
        <dbReference type="ARBA" id="ARBA00006479"/>
    </source>
</evidence>
<name>A0ABQ6K0D1_9MICO</name>
<dbReference type="PANTHER" id="PTHR18964:SF149">
    <property type="entry name" value="BIFUNCTIONAL UDP-N-ACETYLGLUCOSAMINE 2-EPIMERASE_N-ACETYLMANNOSAMINE KINASE"/>
    <property type="match status" value="1"/>
</dbReference>
<dbReference type="SUPFAM" id="SSF53067">
    <property type="entry name" value="Actin-like ATPase domain"/>
    <property type="match status" value="1"/>
</dbReference>
<gene>
    <name evidence="2" type="ORF">GCM10025881_09010</name>
</gene>
<dbReference type="InterPro" id="IPR043129">
    <property type="entry name" value="ATPase_NBD"/>
</dbReference>
<sequence length="405" mass="42170">MGTPSLPRGFNRSAVLSALISARELDRPRLVSATGLSQATVFRVVEDLVDEGLVLEGDPRERSGPGRTATRLHLNARQAIVAGVDLGGTNCRIVLADALGGTLGRRHLMTPSELSGPELADWLAGHIFDLAVRHGGGVELGAVAVGLPGAVAGDKERVVGSVNLPQIIGTDFIDGLVEATGVPTSFDNDSNLALLGELQYGSGTLGETVALLVLGTGLSAAISIDGRVLSGRDGELGEFGRLPLPDSPHRVRDLVSGAGLVAYAREQGTPVSSAREIFADPRRHRATVDRVHATLQHLLSVVALAYEPQSILVTGGLSDSFDDTLLARLGAQVEASVGVRASVRRSSLDDSAGLLGAMSLALSSLYLELGVNRDDVTTITSDGDHILHVFETYAPARDTRLAAAG</sequence>
<dbReference type="EMBL" id="BSVB01000001">
    <property type="protein sequence ID" value="GMA94077.1"/>
    <property type="molecule type" value="Genomic_DNA"/>
</dbReference>
<evidence type="ECO:0000313" key="3">
    <source>
        <dbReference type="Proteomes" id="UP001157034"/>
    </source>
</evidence>
<dbReference type="InterPro" id="IPR000600">
    <property type="entry name" value="ROK"/>
</dbReference>
<dbReference type="SUPFAM" id="SSF46785">
    <property type="entry name" value="Winged helix' DNA-binding domain"/>
    <property type="match status" value="1"/>
</dbReference>
<dbReference type="RefSeq" id="WP_284253092.1">
    <property type="nucleotide sequence ID" value="NZ_BAAAQO010000003.1"/>
</dbReference>
<accession>A0ABQ6K0D1</accession>
<dbReference type="InterPro" id="IPR036390">
    <property type="entry name" value="WH_DNA-bd_sf"/>
</dbReference>
<evidence type="ECO:0008006" key="4">
    <source>
        <dbReference type="Google" id="ProtNLM"/>
    </source>
</evidence>
<evidence type="ECO:0000313" key="2">
    <source>
        <dbReference type="EMBL" id="GMA94077.1"/>
    </source>
</evidence>
<dbReference type="Pfam" id="PF00480">
    <property type="entry name" value="ROK"/>
    <property type="match status" value="1"/>
</dbReference>
<dbReference type="Proteomes" id="UP001157034">
    <property type="component" value="Unassembled WGS sequence"/>
</dbReference>
<reference evidence="3" key="1">
    <citation type="journal article" date="2019" name="Int. J. Syst. Evol. Microbiol.">
        <title>The Global Catalogue of Microorganisms (GCM) 10K type strain sequencing project: providing services to taxonomists for standard genome sequencing and annotation.</title>
        <authorList>
            <consortium name="The Broad Institute Genomics Platform"/>
            <consortium name="The Broad Institute Genome Sequencing Center for Infectious Disease"/>
            <person name="Wu L."/>
            <person name="Ma J."/>
        </authorList>
    </citation>
    <scope>NUCLEOTIDE SEQUENCE [LARGE SCALE GENOMIC DNA]</scope>
    <source>
        <strain evidence="3">NBRC 108894</strain>
    </source>
</reference>
<dbReference type="PANTHER" id="PTHR18964">
    <property type="entry name" value="ROK (REPRESSOR, ORF, KINASE) FAMILY"/>
    <property type="match status" value="1"/>
</dbReference>
<keyword evidence="3" id="KW-1185">Reference proteome</keyword>
<protein>
    <recommendedName>
        <fullName evidence="4">ROK family transcriptional regulator</fullName>
    </recommendedName>
</protein>
<proteinExistence type="inferred from homology"/>
<dbReference type="InterPro" id="IPR036388">
    <property type="entry name" value="WH-like_DNA-bd_sf"/>
</dbReference>
<dbReference type="Gene3D" id="1.10.10.10">
    <property type="entry name" value="Winged helix-like DNA-binding domain superfamily/Winged helix DNA-binding domain"/>
    <property type="match status" value="1"/>
</dbReference>
<organism evidence="2 3">
    <name type="scientific">Pseudolysinimonas kribbensis</name>
    <dbReference type="NCBI Taxonomy" id="433641"/>
    <lineage>
        <taxon>Bacteria</taxon>
        <taxon>Bacillati</taxon>
        <taxon>Actinomycetota</taxon>
        <taxon>Actinomycetes</taxon>
        <taxon>Micrococcales</taxon>
        <taxon>Microbacteriaceae</taxon>
        <taxon>Pseudolysinimonas</taxon>
    </lineage>
</organism>
<comment type="similarity">
    <text evidence="1">Belongs to the ROK (NagC/XylR) family.</text>
</comment>
<comment type="caution">
    <text evidence="2">The sequence shown here is derived from an EMBL/GenBank/DDBJ whole genome shotgun (WGS) entry which is preliminary data.</text>
</comment>
<dbReference type="Gene3D" id="3.30.420.40">
    <property type="match status" value="2"/>
</dbReference>